<dbReference type="PATRIC" id="fig|1265738.3.peg.3142"/>
<evidence type="ECO:0000313" key="1">
    <source>
        <dbReference type="EMBL" id="EMI19928.1"/>
    </source>
</evidence>
<gene>
    <name evidence="1" type="ORF">RMSM_03145</name>
</gene>
<sequence length="104" mass="11443">MIVAMPISGLVVTLSDSEPERADALKSLRDDPRIELGINEPEQQHALRIPIVVDTHSNHEDKQVWKWLNELPGVVFVDVALVGFENESLDNDTAATESPSIGSQ</sequence>
<dbReference type="EMBL" id="ANOG01000458">
    <property type="protein sequence ID" value="EMI19928.1"/>
    <property type="molecule type" value="Genomic_DNA"/>
</dbReference>
<organism evidence="1 2">
    <name type="scientific">Rhodopirellula maiorica SM1</name>
    <dbReference type="NCBI Taxonomy" id="1265738"/>
    <lineage>
        <taxon>Bacteria</taxon>
        <taxon>Pseudomonadati</taxon>
        <taxon>Planctomycetota</taxon>
        <taxon>Planctomycetia</taxon>
        <taxon>Pirellulales</taxon>
        <taxon>Pirellulaceae</taxon>
        <taxon>Novipirellula</taxon>
    </lineage>
</organism>
<dbReference type="AlphaFoldDB" id="M5RKS6"/>
<evidence type="ECO:0000313" key="2">
    <source>
        <dbReference type="Proteomes" id="UP000011991"/>
    </source>
</evidence>
<accession>M5RKS6</accession>
<protein>
    <submittedName>
        <fullName evidence="1">Uncharacterized protein</fullName>
    </submittedName>
</protein>
<keyword evidence="2" id="KW-1185">Reference proteome</keyword>
<comment type="caution">
    <text evidence="1">The sequence shown here is derived from an EMBL/GenBank/DDBJ whole genome shotgun (WGS) entry which is preliminary data.</text>
</comment>
<proteinExistence type="predicted"/>
<name>M5RKS6_9BACT</name>
<reference evidence="1 2" key="1">
    <citation type="journal article" date="2013" name="Mar. Genomics">
        <title>Expression of sulfatases in Rhodopirellula baltica and the diversity of sulfatases in the genus Rhodopirellula.</title>
        <authorList>
            <person name="Wegner C.E."/>
            <person name="Richter-Heitmann T."/>
            <person name="Klindworth A."/>
            <person name="Klockow C."/>
            <person name="Richter M."/>
            <person name="Achstetter T."/>
            <person name="Glockner F.O."/>
            <person name="Harder J."/>
        </authorList>
    </citation>
    <scope>NUCLEOTIDE SEQUENCE [LARGE SCALE GENOMIC DNA]</scope>
    <source>
        <strain evidence="1 2">SM1</strain>
    </source>
</reference>
<dbReference type="Proteomes" id="UP000011991">
    <property type="component" value="Unassembled WGS sequence"/>
</dbReference>